<proteinExistence type="predicted"/>
<dbReference type="Gene3D" id="1.10.357.10">
    <property type="entry name" value="Tetracycline Repressor, domain 2"/>
    <property type="match status" value="1"/>
</dbReference>
<comment type="caution">
    <text evidence="3">The sequence shown here is derived from an EMBL/GenBank/DDBJ whole genome shotgun (WGS) entry which is preliminary data.</text>
</comment>
<dbReference type="InterPro" id="IPR001647">
    <property type="entry name" value="HTH_TetR"/>
</dbReference>
<protein>
    <recommendedName>
        <fullName evidence="2">HTH tetR-type domain-containing protein</fullName>
    </recommendedName>
</protein>
<dbReference type="PRINTS" id="PR00455">
    <property type="entry name" value="HTHTETR"/>
</dbReference>
<sequence>MQRGKAEIIKEAAVRVFAGEGFHRARMEAVAHEAGVAVGTIYNYFKSKEEILLSIFQAEFDEQMPLFDELQASSLPIRDQIKQILDEHFCLLRKKKRLARVLLQERFNPGT</sequence>
<keyword evidence="1" id="KW-0238">DNA-binding</keyword>
<dbReference type="SUPFAM" id="SSF46689">
    <property type="entry name" value="Homeodomain-like"/>
    <property type="match status" value="1"/>
</dbReference>
<gene>
    <name evidence="3" type="ORF">S01H1_23786</name>
</gene>
<evidence type="ECO:0000259" key="2">
    <source>
        <dbReference type="PROSITE" id="PS50977"/>
    </source>
</evidence>
<evidence type="ECO:0000313" key="3">
    <source>
        <dbReference type="EMBL" id="GAF87745.1"/>
    </source>
</evidence>
<dbReference type="EMBL" id="BARS01013864">
    <property type="protein sequence ID" value="GAF87745.1"/>
    <property type="molecule type" value="Genomic_DNA"/>
</dbReference>
<feature type="domain" description="HTH tetR-type" evidence="2">
    <location>
        <begin position="3"/>
        <end position="63"/>
    </location>
</feature>
<dbReference type="InterPro" id="IPR050109">
    <property type="entry name" value="HTH-type_TetR-like_transc_reg"/>
</dbReference>
<dbReference type="InterPro" id="IPR009057">
    <property type="entry name" value="Homeodomain-like_sf"/>
</dbReference>
<dbReference type="PANTHER" id="PTHR30055">
    <property type="entry name" value="HTH-TYPE TRANSCRIPTIONAL REGULATOR RUTR"/>
    <property type="match status" value="1"/>
</dbReference>
<dbReference type="Pfam" id="PF00440">
    <property type="entry name" value="TetR_N"/>
    <property type="match status" value="1"/>
</dbReference>
<feature type="non-terminal residue" evidence="3">
    <location>
        <position position="111"/>
    </location>
</feature>
<reference evidence="3" key="1">
    <citation type="journal article" date="2014" name="Front. Microbiol.">
        <title>High frequency of phylogenetically diverse reductive dehalogenase-homologous genes in deep subseafloor sedimentary metagenomes.</title>
        <authorList>
            <person name="Kawai M."/>
            <person name="Futagami T."/>
            <person name="Toyoda A."/>
            <person name="Takaki Y."/>
            <person name="Nishi S."/>
            <person name="Hori S."/>
            <person name="Arai W."/>
            <person name="Tsubouchi T."/>
            <person name="Morono Y."/>
            <person name="Uchiyama I."/>
            <person name="Ito T."/>
            <person name="Fujiyama A."/>
            <person name="Inagaki F."/>
            <person name="Takami H."/>
        </authorList>
    </citation>
    <scope>NUCLEOTIDE SEQUENCE</scope>
    <source>
        <strain evidence="3">Expedition CK06-06</strain>
    </source>
</reference>
<organism evidence="3">
    <name type="scientific">marine sediment metagenome</name>
    <dbReference type="NCBI Taxonomy" id="412755"/>
    <lineage>
        <taxon>unclassified sequences</taxon>
        <taxon>metagenomes</taxon>
        <taxon>ecological metagenomes</taxon>
    </lineage>
</organism>
<name>X0UGU1_9ZZZZ</name>
<accession>X0UGU1</accession>
<evidence type="ECO:0000256" key="1">
    <source>
        <dbReference type="ARBA" id="ARBA00023125"/>
    </source>
</evidence>
<dbReference type="AlphaFoldDB" id="X0UGU1"/>
<dbReference type="GO" id="GO:0003677">
    <property type="term" value="F:DNA binding"/>
    <property type="evidence" value="ECO:0007669"/>
    <property type="project" value="UniProtKB-KW"/>
</dbReference>
<dbReference type="PROSITE" id="PS50977">
    <property type="entry name" value="HTH_TETR_2"/>
    <property type="match status" value="1"/>
</dbReference>